<dbReference type="Pfam" id="PF17938">
    <property type="entry name" value="TetR_C_29"/>
    <property type="match status" value="1"/>
</dbReference>
<feature type="DNA-binding region" description="H-T-H motif" evidence="2">
    <location>
        <begin position="41"/>
        <end position="60"/>
    </location>
</feature>
<feature type="domain" description="HTH tetR-type" evidence="3">
    <location>
        <begin position="18"/>
        <end position="78"/>
    </location>
</feature>
<dbReference type="Gene3D" id="1.10.357.10">
    <property type="entry name" value="Tetracycline Repressor, domain 2"/>
    <property type="match status" value="1"/>
</dbReference>
<protein>
    <submittedName>
        <fullName evidence="4">Bacterial regulatory s, tetR family protein</fullName>
    </submittedName>
</protein>
<evidence type="ECO:0000313" key="5">
    <source>
        <dbReference type="Proteomes" id="UP000180246"/>
    </source>
</evidence>
<dbReference type="AlphaFoldDB" id="A0A1S2NGP5"/>
<sequence length="236" mass="26057">MDEQPSTCMPLKALPNKRDTLRRIAEAARCEFVSKGLADARVDDIAHAAGVTKQLVYHYFRSKEELFACVLDDSSAQAMNALVTLELDHLPPRDALRALLQRMVQPYHEGALSSLAQEGVRFHESRITPRNSFTELAPRLRGKMKETIERGIASGDFRADVDPDMLLALAALATTGAWVNRYTVSTLCGLDVARAPDADAWRRFSVEFVLSALERERSSRHPLVRDAAPLSAPGSG</sequence>
<name>A0A1S2NGP5_9BURK</name>
<dbReference type="PRINTS" id="PR00455">
    <property type="entry name" value="HTHTETR"/>
</dbReference>
<reference evidence="4 5" key="1">
    <citation type="submission" date="2014-10" db="EMBL/GenBank/DDBJ databases">
        <authorList>
            <person name="Seo M.-J."/>
            <person name="Seok Y.J."/>
            <person name="Cha I.-T."/>
        </authorList>
    </citation>
    <scope>NUCLEOTIDE SEQUENCE [LARGE SCALE GENOMIC DNA]</scope>
    <source>
        <strain evidence="4 5">NEU</strain>
    </source>
</reference>
<comment type="caution">
    <text evidence="4">The sequence shown here is derived from an EMBL/GenBank/DDBJ whole genome shotgun (WGS) entry which is preliminary data.</text>
</comment>
<dbReference type="SUPFAM" id="SSF48498">
    <property type="entry name" value="Tetracyclin repressor-like, C-terminal domain"/>
    <property type="match status" value="1"/>
</dbReference>
<keyword evidence="1 2" id="KW-0238">DNA-binding</keyword>
<evidence type="ECO:0000313" key="4">
    <source>
        <dbReference type="EMBL" id="OIJ44267.1"/>
    </source>
</evidence>
<organism evidence="4 5">
    <name type="scientific">Massilia timonae</name>
    <dbReference type="NCBI Taxonomy" id="47229"/>
    <lineage>
        <taxon>Bacteria</taxon>
        <taxon>Pseudomonadati</taxon>
        <taxon>Pseudomonadota</taxon>
        <taxon>Betaproteobacteria</taxon>
        <taxon>Burkholderiales</taxon>
        <taxon>Oxalobacteraceae</taxon>
        <taxon>Telluria group</taxon>
        <taxon>Massilia</taxon>
    </lineage>
</organism>
<proteinExistence type="predicted"/>
<dbReference type="EMBL" id="JRYB01000001">
    <property type="protein sequence ID" value="OIJ44267.1"/>
    <property type="molecule type" value="Genomic_DNA"/>
</dbReference>
<dbReference type="SUPFAM" id="SSF46689">
    <property type="entry name" value="Homeodomain-like"/>
    <property type="match status" value="1"/>
</dbReference>
<dbReference type="PROSITE" id="PS50977">
    <property type="entry name" value="HTH_TETR_2"/>
    <property type="match status" value="1"/>
</dbReference>
<dbReference type="InterPro" id="IPR050109">
    <property type="entry name" value="HTH-type_TetR-like_transc_reg"/>
</dbReference>
<evidence type="ECO:0000256" key="1">
    <source>
        <dbReference type="ARBA" id="ARBA00023125"/>
    </source>
</evidence>
<dbReference type="InterPro" id="IPR036271">
    <property type="entry name" value="Tet_transcr_reg_TetR-rel_C_sf"/>
</dbReference>
<gene>
    <name evidence="4" type="ORF">LO55_4039</name>
</gene>
<dbReference type="PANTHER" id="PTHR30328:SF54">
    <property type="entry name" value="HTH-TYPE TRANSCRIPTIONAL REPRESSOR SCO4008"/>
    <property type="match status" value="1"/>
</dbReference>
<dbReference type="InterPro" id="IPR009057">
    <property type="entry name" value="Homeodomain-like_sf"/>
</dbReference>
<dbReference type="Pfam" id="PF00440">
    <property type="entry name" value="TetR_N"/>
    <property type="match status" value="1"/>
</dbReference>
<dbReference type="GO" id="GO:0003677">
    <property type="term" value="F:DNA binding"/>
    <property type="evidence" value="ECO:0007669"/>
    <property type="project" value="UniProtKB-UniRule"/>
</dbReference>
<evidence type="ECO:0000259" key="3">
    <source>
        <dbReference type="PROSITE" id="PS50977"/>
    </source>
</evidence>
<dbReference type="PANTHER" id="PTHR30328">
    <property type="entry name" value="TRANSCRIPTIONAL REPRESSOR"/>
    <property type="match status" value="1"/>
</dbReference>
<dbReference type="InterPro" id="IPR041474">
    <property type="entry name" value="NicS_C"/>
</dbReference>
<accession>A0A1S2NGP5</accession>
<evidence type="ECO:0000256" key="2">
    <source>
        <dbReference type="PROSITE-ProRule" id="PRU00335"/>
    </source>
</evidence>
<dbReference type="InterPro" id="IPR001647">
    <property type="entry name" value="HTH_TetR"/>
</dbReference>
<dbReference type="Proteomes" id="UP000180246">
    <property type="component" value="Unassembled WGS sequence"/>
</dbReference>